<sequence length="78" mass="8256">MQGVAGVGLDPVTGWFLQLGRCDDLTPNPGGGQCPAQPEPGIHRPHREYGLHEVDQSPARADGGKEVKSREVVSNVIA</sequence>
<gene>
    <name evidence="2" type="ORF">GCM10023094_03770</name>
</gene>
<feature type="compositionally biased region" description="Basic and acidic residues" evidence="1">
    <location>
        <begin position="62"/>
        <end position="71"/>
    </location>
</feature>
<evidence type="ECO:0000313" key="3">
    <source>
        <dbReference type="Proteomes" id="UP001501183"/>
    </source>
</evidence>
<feature type="region of interest" description="Disordered" evidence="1">
    <location>
        <begin position="53"/>
        <end position="78"/>
    </location>
</feature>
<name>A0ABP8NS49_9NOCA</name>
<dbReference type="EMBL" id="BAABFB010000012">
    <property type="protein sequence ID" value="GAA4472073.1"/>
    <property type="molecule type" value="Genomic_DNA"/>
</dbReference>
<evidence type="ECO:0000256" key="1">
    <source>
        <dbReference type="SAM" id="MobiDB-lite"/>
    </source>
</evidence>
<protein>
    <submittedName>
        <fullName evidence="2">Uncharacterized protein</fullName>
    </submittedName>
</protein>
<evidence type="ECO:0000313" key="2">
    <source>
        <dbReference type="EMBL" id="GAA4472073.1"/>
    </source>
</evidence>
<organism evidence="2 3">
    <name type="scientific">Rhodococcus olei</name>
    <dbReference type="NCBI Taxonomy" id="2161675"/>
    <lineage>
        <taxon>Bacteria</taxon>
        <taxon>Bacillati</taxon>
        <taxon>Actinomycetota</taxon>
        <taxon>Actinomycetes</taxon>
        <taxon>Mycobacteriales</taxon>
        <taxon>Nocardiaceae</taxon>
        <taxon>Rhodococcus</taxon>
    </lineage>
</organism>
<dbReference type="Proteomes" id="UP001501183">
    <property type="component" value="Unassembled WGS sequence"/>
</dbReference>
<accession>A0ABP8NS49</accession>
<proteinExistence type="predicted"/>
<keyword evidence="3" id="KW-1185">Reference proteome</keyword>
<comment type="caution">
    <text evidence="2">The sequence shown here is derived from an EMBL/GenBank/DDBJ whole genome shotgun (WGS) entry which is preliminary data.</text>
</comment>
<reference evidence="3" key="1">
    <citation type="journal article" date="2019" name="Int. J. Syst. Evol. Microbiol.">
        <title>The Global Catalogue of Microorganisms (GCM) 10K type strain sequencing project: providing services to taxonomists for standard genome sequencing and annotation.</title>
        <authorList>
            <consortium name="The Broad Institute Genomics Platform"/>
            <consortium name="The Broad Institute Genome Sequencing Center for Infectious Disease"/>
            <person name="Wu L."/>
            <person name="Ma J."/>
        </authorList>
    </citation>
    <scope>NUCLEOTIDE SEQUENCE [LARGE SCALE GENOMIC DNA]</scope>
    <source>
        <strain evidence="3">JCM 32206</strain>
    </source>
</reference>